<keyword evidence="4" id="KW-1185">Reference proteome</keyword>
<name>A0A8H4QZW5_9AGAR</name>
<dbReference type="GO" id="GO:0005634">
    <property type="term" value="C:nucleus"/>
    <property type="evidence" value="ECO:0007669"/>
    <property type="project" value="TreeGrafter"/>
</dbReference>
<dbReference type="PANTHER" id="PTHR12794">
    <property type="entry name" value="GEMIN2"/>
    <property type="match status" value="1"/>
</dbReference>
<gene>
    <name evidence="3" type="ORF">D9613_005107</name>
</gene>
<dbReference type="InterPro" id="IPR035426">
    <property type="entry name" value="Gemin2/Brr1"/>
</dbReference>
<evidence type="ECO:0000313" key="3">
    <source>
        <dbReference type="EMBL" id="KAF4619720.1"/>
    </source>
</evidence>
<feature type="region of interest" description="Disordered" evidence="2">
    <location>
        <begin position="1"/>
        <end position="36"/>
    </location>
</feature>
<comment type="caution">
    <text evidence="3">The sequence shown here is derived from an EMBL/GenBank/DDBJ whole genome shotgun (WGS) entry which is preliminary data.</text>
</comment>
<comment type="similarity">
    <text evidence="1">Belongs to the gemin-2 family.</text>
</comment>
<reference evidence="3 4" key="1">
    <citation type="submission" date="2019-12" db="EMBL/GenBank/DDBJ databases">
        <authorList>
            <person name="Floudas D."/>
            <person name="Bentzer J."/>
            <person name="Ahren D."/>
            <person name="Johansson T."/>
            <person name="Persson P."/>
            <person name="Tunlid A."/>
        </authorList>
    </citation>
    <scope>NUCLEOTIDE SEQUENCE [LARGE SCALE GENOMIC DNA]</scope>
    <source>
        <strain evidence="3 4">CBS 102.39</strain>
    </source>
</reference>
<dbReference type="Proteomes" id="UP000521872">
    <property type="component" value="Unassembled WGS sequence"/>
</dbReference>
<protein>
    <submittedName>
        <fullName evidence="3">Uncharacterized protein</fullName>
    </submittedName>
</protein>
<dbReference type="GO" id="GO:0032797">
    <property type="term" value="C:SMN complex"/>
    <property type="evidence" value="ECO:0007669"/>
    <property type="project" value="TreeGrafter"/>
</dbReference>
<dbReference type="GO" id="GO:0000387">
    <property type="term" value="P:spliceosomal snRNP assembly"/>
    <property type="evidence" value="ECO:0007669"/>
    <property type="project" value="InterPro"/>
</dbReference>
<evidence type="ECO:0000313" key="4">
    <source>
        <dbReference type="Proteomes" id="UP000521872"/>
    </source>
</evidence>
<dbReference type="EMBL" id="JAACJL010000016">
    <property type="protein sequence ID" value="KAF4619720.1"/>
    <property type="molecule type" value="Genomic_DNA"/>
</dbReference>
<feature type="region of interest" description="Disordered" evidence="2">
    <location>
        <begin position="226"/>
        <end position="245"/>
    </location>
</feature>
<feature type="region of interest" description="Disordered" evidence="2">
    <location>
        <begin position="139"/>
        <end position="214"/>
    </location>
</feature>
<accession>A0A8H4QZW5</accession>
<dbReference type="PANTHER" id="PTHR12794:SF0">
    <property type="entry name" value="GEM-ASSOCIATED PROTEIN 2"/>
    <property type="match status" value="1"/>
</dbReference>
<organism evidence="3 4">
    <name type="scientific">Agrocybe pediades</name>
    <dbReference type="NCBI Taxonomy" id="84607"/>
    <lineage>
        <taxon>Eukaryota</taxon>
        <taxon>Fungi</taxon>
        <taxon>Dikarya</taxon>
        <taxon>Basidiomycota</taxon>
        <taxon>Agaricomycotina</taxon>
        <taxon>Agaricomycetes</taxon>
        <taxon>Agaricomycetidae</taxon>
        <taxon>Agaricales</taxon>
        <taxon>Agaricineae</taxon>
        <taxon>Strophariaceae</taxon>
        <taxon>Agrocybe</taxon>
    </lineage>
</organism>
<dbReference type="AlphaFoldDB" id="A0A8H4QZW5"/>
<sequence>MSSLKRKRMETNDSDEESPSYGRQILPVANLPDDFDGEPADGLQYLFMVRRDARMLPGTVRVPNPYEAAPSIPQKPPMEMLSESHSPSVEWREAFEYRFKNFRKNFNQPTIHVGTPAAARLMPDKGDRDMWWSYLSGKPESEWNRSKKSQRAARLQQPRAPLTESQVQSVDDKDLPDTFPSTESQQDARHGELESVGSIDPADTLPSPEGTPVPLDYLEALAQPSETSIGSVPETLDENYNPREPTPEVLKTIDERTALHLLMYFTHWINLHLRTVPNSRYTPTESHARWMFALLSRIDDFISPDDLHLLRNLGRACLGLLHHVKTENLQPPSSPQPTIKIMNEASCWIILATITGIWKQRDLWADAESILRKNSPKYLQV</sequence>
<proteinExistence type="inferred from homology"/>
<dbReference type="Pfam" id="PF04938">
    <property type="entry name" value="SIP1"/>
    <property type="match status" value="1"/>
</dbReference>
<dbReference type="Gene3D" id="1.20.58.1070">
    <property type="match status" value="1"/>
</dbReference>
<evidence type="ECO:0000256" key="1">
    <source>
        <dbReference type="ARBA" id="ARBA00025758"/>
    </source>
</evidence>
<evidence type="ECO:0000256" key="2">
    <source>
        <dbReference type="SAM" id="MobiDB-lite"/>
    </source>
</evidence>